<accession>A0A9X4KM97</accession>
<evidence type="ECO:0000313" key="3">
    <source>
        <dbReference type="Proteomes" id="UP001153387"/>
    </source>
</evidence>
<dbReference type="SUPFAM" id="SSF55729">
    <property type="entry name" value="Acyl-CoA N-acyltransferases (Nat)"/>
    <property type="match status" value="1"/>
</dbReference>
<proteinExistence type="predicted"/>
<reference evidence="2 3" key="1">
    <citation type="submission" date="2022-10" db="EMBL/GenBank/DDBJ databases">
        <title>Comparative genomic analysis of Cohnella hashimotonis sp. nov., isolated from the International Space Station.</title>
        <authorList>
            <person name="Simpson A."/>
            <person name="Venkateswaran K."/>
        </authorList>
    </citation>
    <scope>NUCLEOTIDE SEQUENCE [LARGE SCALE GENOMIC DNA]</scope>
    <source>
        <strain evidence="2 3">DSM 18997</strain>
    </source>
</reference>
<dbReference type="Proteomes" id="UP001153387">
    <property type="component" value="Unassembled WGS sequence"/>
</dbReference>
<dbReference type="GO" id="GO:0008999">
    <property type="term" value="F:protein-N-terminal-alanine acetyltransferase activity"/>
    <property type="evidence" value="ECO:0007669"/>
    <property type="project" value="TreeGrafter"/>
</dbReference>
<dbReference type="PANTHER" id="PTHR43792:SF9">
    <property type="entry name" value="RIBOSOMAL-PROTEIN-ALANINE ACETYLTRANSFERASE"/>
    <property type="match status" value="1"/>
</dbReference>
<gene>
    <name evidence="2" type="ORF">OMP38_31930</name>
</gene>
<dbReference type="PROSITE" id="PS51186">
    <property type="entry name" value="GNAT"/>
    <property type="match status" value="1"/>
</dbReference>
<sequence length="187" mass="21287">MSWYSQFPPLRTERLLLRQVTSEDAEDLYALSADPLVTSLQDWHGPASVNETEAIIEGWRQGFADKRVIAWGVTLLGRRPLIGTVTLMPMRGSFEDVPRFPLALGYDLKPRFWNRGIASEAVRAVLDFSRARIGPHRIQAEVHPDNAASLKVLTKLGFQEEGLLRHYLMHEATRQFMDVLMLALLFN</sequence>
<evidence type="ECO:0000313" key="2">
    <source>
        <dbReference type="EMBL" id="MDG0794924.1"/>
    </source>
</evidence>
<feature type="domain" description="N-acetyltransferase" evidence="1">
    <location>
        <begin position="15"/>
        <end position="186"/>
    </location>
</feature>
<dbReference type="PANTHER" id="PTHR43792">
    <property type="entry name" value="GNAT FAMILY, PUTATIVE (AFU_ORTHOLOGUE AFUA_3G00765)-RELATED-RELATED"/>
    <property type="match status" value="1"/>
</dbReference>
<protein>
    <submittedName>
        <fullName evidence="2">GNAT family N-acetyltransferase</fullName>
    </submittedName>
</protein>
<comment type="caution">
    <text evidence="2">The sequence shown here is derived from an EMBL/GenBank/DDBJ whole genome shotgun (WGS) entry which is preliminary data.</text>
</comment>
<dbReference type="InterPro" id="IPR051531">
    <property type="entry name" value="N-acetyltransferase"/>
</dbReference>
<dbReference type="Pfam" id="PF13302">
    <property type="entry name" value="Acetyltransf_3"/>
    <property type="match status" value="1"/>
</dbReference>
<dbReference type="InterPro" id="IPR016181">
    <property type="entry name" value="Acyl_CoA_acyltransferase"/>
</dbReference>
<evidence type="ECO:0000259" key="1">
    <source>
        <dbReference type="PROSITE" id="PS51186"/>
    </source>
</evidence>
<keyword evidence="3" id="KW-1185">Reference proteome</keyword>
<organism evidence="2 3">
    <name type="scientific">Cohnella ginsengisoli</name>
    <dbReference type="NCBI Taxonomy" id="425004"/>
    <lineage>
        <taxon>Bacteria</taxon>
        <taxon>Bacillati</taxon>
        <taxon>Bacillota</taxon>
        <taxon>Bacilli</taxon>
        <taxon>Bacillales</taxon>
        <taxon>Paenibacillaceae</taxon>
        <taxon>Cohnella</taxon>
    </lineage>
</organism>
<dbReference type="EMBL" id="JAPDHZ010000008">
    <property type="protein sequence ID" value="MDG0794924.1"/>
    <property type="molecule type" value="Genomic_DNA"/>
</dbReference>
<dbReference type="AlphaFoldDB" id="A0A9X4KM97"/>
<dbReference type="InterPro" id="IPR000182">
    <property type="entry name" value="GNAT_dom"/>
</dbReference>
<dbReference type="RefSeq" id="WP_277568639.1">
    <property type="nucleotide sequence ID" value="NZ_JAPDHZ010000008.1"/>
</dbReference>
<dbReference type="Gene3D" id="3.40.630.30">
    <property type="match status" value="1"/>
</dbReference>
<name>A0A9X4KM97_9BACL</name>
<dbReference type="GO" id="GO:0005737">
    <property type="term" value="C:cytoplasm"/>
    <property type="evidence" value="ECO:0007669"/>
    <property type="project" value="TreeGrafter"/>
</dbReference>